<keyword evidence="4" id="KW-1185">Reference proteome</keyword>
<dbReference type="AlphaFoldDB" id="A0AA38CYN4"/>
<organism evidence="3 5">
    <name type="scientific">Tetragenococcus osmophilus</name>
    <dbReference type="NCBI Taxonomy" id="526944"/>
    <lineage>
        <taxon>Bacteria</taxon>
        <taxon>Bacillati</taxon>
        <taxon>Bacillota</taxon>
        <taxon>Bacilli</taxon>
        <taxon>Lactobacillales</taxon>
        <taxon>Enterococcaceae</taxon>
        <taxon>Tetragenococcus</taxon>
    </lineage>
</organism>
<feature type="transmembrane region" description="Helical" evidence="1">
    <location>
        <begin position="9"/>
        <end position="32"/>
    </location>
</feature>
<dbReference type="Proteomes" id="UP001157039">
    <property type="component" value="Unassembled WGS sequence"/>
</dbReference>
<evidence type="ECO:0000313" key="2">
    <source>
        <dbReference type="EMBL" id="AYW48021.1"/>
    </source>
</evidence>
<gene>
    <name evidence="2" type="ORF">C7K38_06370</name>
    <name evidence="3" type="ORF">GCM10025885_13740</name>
</gene>
<evidence type="ECO:0000313" key="5">
    <source>
        <dbReference type="Proteomes" id="UP001157039"/>
    </source>
</evidence>
<reference evidence="2 4" key="1">
    <citation type="journal article" date="2012" name="Int. J. Syst. Evol. Microbiol.">
        <title>Characterization of Tetragenococcus strains from sugar thick juice reveals a novel species, Tetragenococcus osmophilus sp. nov., and divides Tetragenococcus halophilus into two subspecies, T. halophilus subsp. halophilus subsp. nov. and T. halophilus subsp. flandriensis subsp. nov.</title>
        <authorList>
            <person name="Juste A."/>
            <person name="Van Trappen S."/>
            <person name="Verreth C."/>
            <person name="Cleenwerck I."/>
            <person name="De Vos P."/>
            <person name="Lievens B."/>
            <person name="Willems K.A."/>
        </authorList>
    </citation>
    <scope>NUCLEOTIDE SEQUENCE [LARGE SCALE GENOMIC DNA]</scope>
    <source>
        <strain evidence="2 4">JCM 31126</strain>
    </source>
</reference>
<dbReference type="Proteomes" id="UP000268310">
    <property type="component" value="Chromosome"/>
</dbReference>
<sequence>MTKKQKQHVFIFFILTILHTLFCNFYTQIYAFMNVQDWLTFFLPVVLILRILLLLALFWIGLRQVQKNRKLALFYLLLFFFNLVLFFIFY</sequence>
<dbReference type="EMBL" id="CP027783">
    <property type="protein sequence ID" value="AYW48021.1"/>
    <property type="molecule type" value="Genomic_DNA"/>
</dbReference>
<evidence type="ECO:0000313" key="4">
    <source>
        <dbReference type="Proteomes" id="UP000268310"/>
    </source>
</evidence>
<reference evidence="3 5" key="2">
    <citation type="journal article" date="2014" name="Int. J. Syst. Evol. Microbiol.">
        <title>Complete genome sequence of Corynebacterium casei LMG S-19264T (=DSM 44701T), isolated from a smear-ripened cheese.</title>
        <authorList>
            <consortium name="US DOE Joint Genome Institute (JGI-PGF)"/>
            <person name="Walter F."/>
            <person name="Albersmeier A."/>
            <person name="Kalinowski J."/>
            <person name="Ruckert C."/>
        </authorList>
    </citation>
    <scope>NUCLEOTIDE SEQUENCE [LARGE SCALE GENOMIC DNA]</scope>
    <source>
        <strain evidence="3 5">NBRC 114545</strain>
    </source>
</reference>
<feature type="transmembrane region" description="Helical" evidence="1">
    <location>
        <begin position="72"/>
        <end position="89"/>
    </location>
</feature>
<proteinExistence type="predicted"/>
<keyword evidence="1" id="KW-1133">Transmembrane helix</keyword>
<name>A0AA38CYN4_9ENTE</name>
<evidence type="ECO:0000313" key="3">
    <source>
        <dbReference type="EMBL" id="GMA72325.1"/>
    </source>
</evidence>
<dbReference type="EMBL" id="BSUW01000001">
    <property type="protein sequence ID" value="GMA72325.1"/>
    <property type="molecule type" value="Genomic_DNA"/>
</dbReference>
<reference evidence="3" key="4">
    <citation type="submission" date="2023-02" db="EMBL/GenBank/DDBJ databases">
        <authorList>
            <person name="Sun Q."/>
            <person name="Mori K."/>
        </authorList>
    </citation>
    <scope>NUCLEOTIDE SEQUENCE</scope>
    <source>
        <strain evidence="3">NBRC 114545</strain>
    </source>
</reference>
<feature type="transmembrane region" description="Helical" evidence="1">
    <location>
        <begin position="38"/>
        <end position="60"/>
    </location>
</feature>
<keyword evidence="1" id="KW-0812">Transmembrane</keyword>
<dbReference type="KEGG" id="too:C7K38_06370"/>
<protein>
    <submittedName>
        <fullName evidence="3">Uncharacterized protein</fullName>
    </submittedName>
</protein>
<reference evidence="2" key="3">
    <citation type="submission" date="2018-03" db="EMBL/GenBank/DDBJ databases">
        <authorList>
            <person name="Jeon C.O."/>
        </authorList>
    </citation>
    <scope>NUCLEOTIDE SEQUENCE</scope>
    <source>
        <strain evidence="2">JCM 31126</strain>
    </source>
</reference>
<keyword evidence="1" id="KW-0472">Membrane</keyword>
<accession>A0AA38CYN4</accession>
<evidence type="ECO:0000256" key="1">
    <source>
        <dbReference type="SAM" id="Phobius"/>
    </source>
</evidence>